<protein>
    <submittedName>
        <fullName evidence="3">D-alanyl-D-alanine carboxypeptidase family protein</fullName>
    </submittedName>
</protein>
<dbReference type="GO" id="GO:0004180">
    <property type="term" value="F:carboxypeptidase activity"/>
    <property type="evidence" value="ECO:0007669"/>
    <property type="project" value="UniProtKB-KW"/>
</dbReference>
<evidence type="ECO:0000313" key="3">
    <source>
        <dbReference type="EMBL" id="RRK34143.1"/>
    </source>
</evidence>
<sequence length="252" mass="29017">MNQYARRRVRGHRRSYYGNLLMAALIFLIVAVIVLAAKMFSATISMGGFSRLERFELPSLLSEAETADLERGWNLILVNSKHRIPKRYEVELIRLSNGKQVDERIYPELQEMFDAARANGLHLFVAEGYRTQKEQQQLLDEKIEEYKNEGYPGAEAEELARQWVAVPGTSEHQLGIAVDINADNAGSSDDEVYTWLAENSWQYGFIRRYPPDKTEITGTIYEPWHYRYVGKEAAREIASSGVCLEEYLENLR</sequence>
<keyword evidence="3" id="KW-0121">Carboxypeptidase</keyword>
<dbReference type="InterPro" id="IPR058193">
    <property type="entry name" value="VanY/YodJ_core_dom"/>
</dbReference>
<gene>
    <name evidence="3" type="ORF">EBB54_24505</name>
</gene>
<dbReference type="Gene3D" id="3.30.1380.10">
    <property type="match status" value="1"/>
</dbReference>
<dbReference type="EMBL" id="RHJS01000002">
    <property type="protein sequence ID" value="RRK34143.1"/>
    <property type="molecule type" value="Genomic_DNA"/>
</dbReference>
<dbReference type="AlphaFoldDB" id="A0A3R8JRP0"/>
<organism evidence="3 4">
    <name type="scientific">Schaedlerella arabinosiphila</name>
    <dbReference type="NCBI Taxonomy" id="2044587"/>
    <lineage>
        <taxon>Bacteria</taxon>
        <taxon>Bacillati</taxon>
        <taxon>Bacillota</taxon>
        <taxon>Clostridia</taxon>
        <taxon>Lachnospirales</taxon>
        <taxon>Lachnospiraceae</taxon>
        <taxon>Schaedlerella</taxon>
    </lineage>
</organism>
<dbReference type="SUPFAM" id="SSF55166">
    <property type="entry name" value="Hedgehog/DD-peptidase"/>
    <property type="match status" value="1"/>
</dbReference>
<dbReference type="Pfam" id="PF02557">
    <property type="entry name" value="VanY"/>
    <property type="match status" value="1"/>
</dbReference>
<feature type="transmembrane region" description="Helical" evidence="1">
    <location>
        <begin position="20"/>
        <end position="40"/>
    </location>
</feature>
<keyword evidence="4" id="KW-1185">Reference proteome</keyword>
<dbReference type="PANTHER" id="PTHR34385">
    <property type="entry name" value="D-ALANYL-D-ALANINE CARBOXYPEPTIDASE"/>
    <property type="match status" value="1"/>
</dbReference>
<dbReference type="InterPro" id="IPR009045">
    <property type="entry name" value="Zn_M74/Hedgehog-like"/>
</dbReference>
<accession>A0A3R8JRP0</accession>
<keyword evidence="3" id="KW-0645">Protease</keyword>
<name>A0A3R8JRP0_9FIRM</name>
<evidence type="ECO:0000259" key="2">
    <source>
        <dbReference type="Pfam" id="PF02557"/>
    </source>
</evidence>
<comment type="caution">
    <text evidence="3">The sequence shown here is derived from an EMBL/GenBank/DDBJ whole genome shotgun (WGS) entry which is preliminary data.</text>
</comment>
<dbReference type="InterPro" id="IPR003709">
    <property type="entry name" value="VanY-like_core_dom"/>
</dbReference>
<keyword evidence="3" id="KW-0378">Hydrolase</keyword>
<dbReference type="PANTHER" id="PTHR34385:SF1">
    <property type="entry name" value="PEPTIDOGLYCAN L-ALANYL-D-GLUTAMATE ENDOPEPTIDASE CWLK"/>
    <property type="match status" value="1"/>
</dbReference>
<dbReference type="InterPro" id="IPR052179">
    <property type="entry name" value="DD-CPase-like"/>
</dbReference>
<dbReference type="GO" id="GO:0006508">
    <property type="term" value="P:proteolysis"/>
    <property type="evidence" value="ECO:0007669"/>
    <property type="project" value="InterPro"/>
</dbReference>
<keyword evidence="1" id="KW-0472">Membrane</keyword>
<proteinExistence type="predicted"/>
<dbReference type="CDD" id="cd14852">
    <property type="entry name" value="LD-carboxypeptidase"/>
    <property type="match status" value="1"/>
</dbReference>
<feature type="domain" description="D-alanyl-D-alanine carboxypeptidase-like core" evidence="2">
    <location>
        <begin position="99"/>
        <end position="231"/>
    </location>
</feature>
<keyword evidence="1" id="KW-0812">Transmembrane</keyword>
<evidence type="ECO:0000256" key="1">
    <source>
        <dbReference type="SAM" id="Phobius"/>
    </source>
</evidence>
<evidence type="ECO:0000313" key="4">
    <source>
        <dbReference type="Proteomes" id="UP000274920"/>
    </source>
</evidence>
<dbReference type="Proteomes" id="UP000274920">
    <property type="component" value="Unassembled WGS sequence"/>
</dbReference>
<keyword evidence="1" id="KW-1133">Transmembrane helix</keyword>
<reference evidence="3" key="1">
    <citation type="submission" date="2018-10" db="EMBL/GenBank/DDBJ databases">
        <title>Schaedlerella arabinophila gen. nov. sp. nov., isolated from the mouse intestinal tract and comparative analysis with the genome of the closely related altered Schaedler flora strain ASF502.</title>
        <authorList>
            <person name="Miyake S."/>
            <person name="Soh M."/>
            <person name="Seedorf H."/>
        </authorList>
    </citation>
    <scope>NUCLEOTIDE SEQUENCE [LARGE SCALE GENOMIC DNA]</scope>
    <source>
        <strain evidence="3">DSM 106076</strain>
    </source>
</reference>